<accession>A0A8S9HWW0</accession>
<organism evidence="2">
    <name type="scientific">Brassica cretica</name>
    <name type="common">Mustard</name>
    <dbReference type="NCBI Taxonomy" id="69181"/>
    <lineage>
        <taxon>Eukaryota</taxon>
        <taxon>Viridiplantae</taxon>
        <taxon>Streptophyta</taxon>
        <taxon>Embryophyta</taxon>
        <taxon>Tracheophyta</taxon>
        <taxon>Spermatophyta</taxon>
        <taxon>Magnoliopsida</taxon>
        <taxon>eudicotyledons</taxon>
        <taxon>Gunneridae</taxon>
        <taxon>Pentapetalae</taxon>
        <taxon>rosids</taxon>
        <taxon>malvids</taxon>
        <taxon>Brassicales</taxon>
        <taxon>Brassicaceae</taxon>
        <taxon>Brassiceae</taxon>
        <taxon>Brassica</taxon>
    </lineage>
</organism>
<evidence type="ECO:0000313" key="2">
    <source>
        <dbReference type="EMBL" id="KAF2560646.1"/>
    </source>
</evidence>
<sequence>MTPTESTSSCNVVRIMTHEEFAAKHPHPPSPVYVKIDWHTGPAIDREPPAPIDRRAPLTYRVQMPQIDVVRLNALRPQPKPSANLPETTITHSDDADEPQEVDKAPMG</sequence>
<protein>
    <submittedName>
        <fullName evidence="2">Uncharacterized protein</fullName>
    </submittedName>
</protein>
<comment type="caution">
    <text evidence="2">The sequence shown here is derived from an EMBL/GenBank/DDBJ whole genome shotgun (WGS) entry which is preliminary data.</text>
</comment>
<name>A0A8S9HWW0_BRACR</name>
<reference evidence="2" key="1">
    <citation type="submission" date="2019-12" db="EMBL/GenBank/DDBJ databases">
        <title>Genome sequencing and annotation of Brassica cretica.</title>
        <authorList>
            <person name="Studholme D.J."/>
            <person name="Sarris P.F."/>
        </authorList>
    </citation>
    <scope>NUCLEOTIDE SEQUENCE</scope>
    <source>
        <strain evidence="2">PFS-102/07</strain>
        <tissue evidence="2">Leaf</tissue>
    </source>
</reference>
<dbReference type="AlphaFoldDB" id="A0A8S9HWW0"/>
<evidence type="ECO:0000256" key="1">
    <source>
        <dbReference type="SAM" id="MobiDB-lite"/>
    </source>
</evidence>
<gene>
    <name evidence="2" type="ORF">F2Q70_00018158</name>
</gene>
<dbReference type="EMBL" id="QGKY02001250">
    <property type="protein sequence ID" value="KAF2560646.1"/>
    <property type="molecule type" value="Genomic_DNA"/>
</dbReference>
<proteinExistence type="predicted"/>
<feature type="region of interest" description="Disordered" evidence="1">
    <location>
        <begin position="74"/>
        <end position="108"/>
    </location>
</feature>